<organism evidence="1 2">
    <name type="scientific">Clunio marinus</name>
    <dbReference type="NCBI Taxonomy" id="568069"/>
    <lineage>
        <taxon>Eukaryota</taxon>
        <taxon>Metazoa</taxon>
        <taxon>Ecdysozoa</taxon>
        <taxon>Arthropoda</taxon>
        <taxon>Hexapoda</taxon>
        <taxon>Insecta</taxon>
        <taxon>Pterygota</taxon>
        <taxon>Neoptera</taxon>
        <taxon>Endopterygota</taxon>
        <taxon>Diptera</taxon>
        <taxon>Nematocera</taxon>
        <taxon>Chironomoidea</taxon>
        <taxon>Chironomidae</taxon>
        <taxon>Clunio</taxon>
    </lineage>
</organism>
<keyword evidence="2" id="KW-1185">Reference proteome</keyword>
<sequence>MRHEFHGLQCYALTKLCSKDFNKSQRAIGLALDYRLVLTMMTLLYICKLKSAGKRCVGKDQIKCHFYFQEL</sequence>
<proteinExistence type="predicted"/>
<name>A0A1J1IBT6_9DIPT</name>
<gene>
    <name evidence="1" type="ORF">CLUMA_CG010607</name>
</gene>
<accession>A0A1J1IBT6</accession>
<reference evidence="1 2" key="1">
    <citation type="submission" date="2015-04" db="EMBL/GenBank/DDBJ databases">
        <authorList>
            <person name="Syromyatnikov M.Y."/>
            <person name="Popov V.N."/>
        </authorList>
    </citation>
    <scope>NUCLEOTIDE SEQUENCE [LARGE SCALE GENOMIC DNA]</scope>
</reference>
<dbReference type="EMBL" id="CVRI01000047">
    <property type="protein sequence ID" value="CRK97210.1"/>
    <property type="molecule type" value="Genomic_DNA"/>
</dbReference>
<evidence type="ECO:0000313" key="2">
    <source>
        <dbReference type="Proteomes" id="UP000183832"/>
    </source>
</evidence>
<evidence type="ECO:0000313" key="1">
    <source>
        <dbReference type="EMBL" id="CRK97210.1"/>
    </source>
</evidence>
<dbReference type="Proteomes" id="UP000183832">
    <property type="component" value="Unassembled WGS sequence"/>
</dbReference>
<dbReference type="AlphaFoldDB" id="A0A1J1IBT6"/>
<protein>
    <submittedName>
        <fullName evidence="1">CLUMA_CG010607, isoform A</fullName>
    </submittedName>
</protein>